<dbReference type="EMBL" id="RQTK01000193">
    <property type="protein sequence ID" value="RUS84776.1"/>
    <property type="molecule type" value="Genomic_DNA"/>
</dbReference>
<dbReference type="InterPro" id="IPR038132">
    <property type="entry name" value="Vps16_C_sf"/>
</dbReference>
<evidence type="ECO:0000256" key="6">
    <source>
        <dbReference type="SAM" id="MobiDB-lite"/>
    </source>
</evidence>
<evidence type="ECO:0000259" key="7">
    <source>
        <dbReference type="Pfam" id="PF04840"/>
    </source>
</evidence>
<keyword evidence="9" id="KW-1185">Reference proteome</keyword>
<evidence type="ECO:0000256" key="2">
    <source>
        <dbReference type="ARBA" id="ARBA00004541"/>
    </source>
</evidence>
<proteinExistence type="predicted"/>
<dbReference type="GO" id="GO:0005769">
    <property type="term" value="C:early endosome"/>
    <property type="evidence" value="ECO:0007669"/>
    <property type="project" value="UniProtKB-SubCell"/>
</dbReference>
<sequence length="591" mass="66385">TIATAGWRRSPALHFIPGYGWYRSSYCRVRSRYLVTGLFRKLHLVNQESLKMDEDYFAVEHTRTKKKNIFDDDVTEDAVRNLIKTSIVDNDDISFADHFDPGPEAPVSQRSHLPAPDLSSLATPASKTRPSVGHETKGLSSSATFGGASRAMEFGQFGHNRSHSLTIGSDLSVAASSPRLPDMQFSSSSASLQSIDKVAAATPQRYGQFSSSSTSLQSIDKVDVEKMQQEIQSLKRSLLSARKDRWMKQPVEDTLRRILKGETFSLEMYKSLADKLALLDHAIRLHDGNAIMTAVLFLQKTVTRHIFTRELVQRPAAANHYLDYLKAHYDYPEYINTLILLGRTEEAAICKFQLALPTSDAAVKVSKLKDCLRSHFQADPALCNDASLVQEYVDLLERQRPIDESDAGLEASGRSALFKDFPRKCSLIDMSVVTTLYYCCLYHYDLGENSLASPAALRKRHQISDKQFTWTAIGARAKLRQWKDIETILTTKGWFGSTKLKAPIGFDKVVAILHRNGAPPDILQKYLGMIDNLEHRLNWAKKVSCQIAVIDALVALKKRAELEQLAAKLDRYSKEGLYAFDVLNTSTIKWK</sequence>
<evidence type="ECO:0000256" key="5">
    <source>
        <dbReference type="ARBA" id="ARBA00023329"/>
    </source>
</evidence>
<comment type="subcellular location">
    <subcellularLocation>
        <location evidence="2">Cytoplasmic vesicle</location>
    </subcellularLocation>
    <subcellularLocation>
        <location evidence="1">Early endosome</location>
    </subcellularLocation>
    <subcellularLocation>
        <location evidence="3">Late endosome</location>
    </subcellularLocation>
</comment>
<protein>
    <recommendedName>
        <fullName evidence="7">Vps16 C-terminal domain-containing protein</fullName>
    </recommendedName>
</protein>
<organism evidence="8 9">
    <name type="scientific">Elysia chlorotica</name>
    <name type="common">Eastern emerald elysia</name>
    <name type="synonym">Sea slug</name>
    <dbReference type="NCBI Taxonomy" id="188477"/>
    <lineage>
        <taxon>Eukaryota</taxon>
        <taxon>Metazoa</taxon>
        <taxon>Spiralia</taxon>
        <taxon>Lophotrochozoa</taxon>
        <taxon>Mollusca</taxon>
        <taxon>Gastropoda</taxon>
        <taxon>Heterobranchia</taxon>
        <taxon>Euthyneura</taxon>
        <taxon>Panpulmonata</taxon>
        <taxon>Sacoglossa</taxon>
        <taxon>Placobranchoidea</taxon>
        <taxon>Plakobranchidae</taxon>
        <taxon>Elysia</taxon>
    </lineage>
</organism>
<gene>
    <name evidence="8" type="ORF">EGW08_007460</name>
</gene>
<evidence type="ECO:0000256" key="1">
    <source>
        <dbReference type="ARBA" id="ARBA00004412"/>
    </source>
</evidence>
<feature type="compositionally biased region" description="Polar residues" evidence="6">
    <location>
        <begin position="120"/>
        <end position="129"/>
    </location>
</feature>
<evidence type="ECO:0000256" key="3">
    <source>
        <dbReference type="ARBA" id="ARBA00004603"/>
    </source>
</evidence>
<dbReference type="InterPro" id="IPR040057">
    <property type="entry name" value="Spe-39"/>
</dbReference>
<dbReference type="OrthoDB" id="9977282at2759"/>
<comment type="caution">
    <text evidence="8">The sequence shown here is derived from an EMBL/GenBank/DDBJ whole genome shotgun (WGS) entry which is preliminary data.</text>
</comment>
<dbReference type="PANTHER" id="PTHR13364:SF6">
    <property type="entry name" value="SPERMATOGENESIS-DEFECTIVE PROTEIN 39 HOMOLOG"/>
    <property type="match status" value="1"/>
</dbReference>
<dbReference type="GO" id="GO:0099023">
    <property type="term" value="C:vesicle tethering complex"/>
    <property type="evidence" value="ECO:0007669"/>
    <property type="project" value="UniProtKB-ARBA"/>
</dbReference>
<dbReference type="AlphaFoldDB" id="A0A433TTC9"/>
<evidence type="ECO:0000256" key="4">
    <source>
        <dbReference type="ARBA" id="ARBA00022753"/>
    </source>
</evidence>
<dbReference type="GO" id="GO:0005770">
    <property type="term" value="C:late endosome"/>
    <property type="evidence" value="ECO:0007669"/>
    <property type="project" value="UniProtKB-SubCell"/>
</dbReference>
<dbReference type="InterPro" id="IPR006925">
    <property type="entry name" value="Vps16_C"/>
</dbReference>
<dbReference type="Pfam" id="PF04840">
    <property type="entry name" value="Vps16_C"/>
    <property type="match status" value="1"/>
</dbReference>
<dbReference type="Proteomes" id="UP000271974">
    <property type="component" value="Unassembled WGS sequence"/>
</dbReference>
<dbReference type="Gene3D" id="1.10.150.780">
    <property type="entry name" value="Vps16, C-terminal region"/>
    <property type="match status" value="1"/>
</dbReference>
<keyword evidence="4" id="KW-0967">Endosome</keyword>
<dbReference type="GO" id="GO:0007034">
    <property type="term" value="P:vacuolar transport"/>
    <property type="evidence" value="ECO:0007669"/>
    <property type="project" value="TreeGrafter"/>
</dbReference>
<feature type="domain" description="Vps16 C-terminal" evidence="7">
    <location>
        <begin position="455"/>
        <end position="545"/>
    </location>
</feature>
<dbReference type="GO" id="GO:0006886">
    <property type="term" value="P:intracellular protein transport"/>
    <property type="evidence" value="ECO:0007669"/>
    <property type="project" value="InterPro"/>
</dbReference>
<feature type="non-terminal residue" evidence="8">
    <location>
        <position position="1"/>
    </location>
</feature>
<accession>A0A433TTC9</accession>
<reference evidence="8 9" key="1">
    <citation type="submission" date="2019-01" db="EMBL/GenBank/DDBJ databases">
        <title>A draft genome assembly of the solar-powered sea slug Elysia chlorotica.</title>
        <authorList>
            <person name="Cai H."/>
            <person name="Li Q."/>
            <person name="Fang X."/>
            <person name="Li J."/>
            <person name="Curtis N.E."/>
            <person name="Altenburger A."/>
            <person name="Shibata T."/>
            <person name="Feng M."/>
            <person name="Maeda T."/>
            <person name="Schwartz J.A."/>
            <person name="Shigenobu S."/>
            <person name="Lundholm N."/>
            <person name="Nishiyama T."/>
            <person name="Yang H."/>
            <person name="Hasebe M."/>
            <person name="Li S."/>
            <person name="Pierce S.K."/>
            <person name="Wang J."/>
        </authorList>
    </citation>
    <scope>NUCLEOTIDE SEQUENCE [LARGE SCALE GENOMIC DNA]</scope>
    <source>
        <strain evidence="8">EC2010</strain>
        <tissue evidence="8">Whole organism of an adult</tissue>
    </source>
</reference>
<evidence type="ECO:0000313" key="8">
    <source>
        <dbReference type="EMBL" id="RUS84776.1"/>
    </source>
</evidence>
<name>A0A433TTC9_ELYCH</name>
<dbReference type="PANTHER" id="PTHR13364">
    <property type="entry name" value="DEFECTIVE SPERMATOGENESIS PROTEIN 39"/>
    <property type="match status" value="1"/>
</dbReference>
<feature type="region of interest" description="Disordered" evidence="6">
    <location>
        <begin position="98"/>
        <end position="145"/>
    </location>
</feature>
<dbReference type="STRING" id="188477.A0A433TTC9"/>
<keyword evidence="5" id="KW-0968">Cytoplasmic vesicle</keyword>
<evidence type="ECO:0000313" key="9">
    <source>
        <dbReference type="Proteomes" id="UP000271974"/>
    </source>
</evidence>